<proteinExistence type="predicted"/>
<evidence type="ECO:0000313" key="2">
    <source>
        <dbReference type="EMBL" id="KAH8994190.1"/>
    </source>
</evidence>
<dbReference type="Proteomes" id="UP001201163">
    <property type="component" value="Unassembled WGS sequence"/>
</dbReference>
<feature type="compositionally biased region" description="Low complexity" evidence="1">
    <location>
        <begin position="138"/>
        <end position="164"/>
    </location>
</feature>
<protein>
    <submittedName>
        <fullName evidence="2">Uncharacterized protein</fullName>
    </submittedName>
</protein>
<dbReference type="AlphaFoldDB" id="A0AAD4Q9D1"/>
<keyword evidence="3" id="KW-1185">Reference proteome</keyword>
<evidence type="ECO:0000256" key="1">
    <source>
        <dbReference type="SAM" id="MobiDB-lite"/>
    </source>
</evidence>
<comment type="caution">
    <text evidence="2">The sequence shown here is derived from an EMBL/GenBank/DDBJ whole genome shotgun (WGS) entry which is preliminary data.</text>
</comment>
<accession>A0AAD4Q9D1</accession>
<gene>
    <name evidence="2" type="ORF">EDB92DRAFT_1944016</name>
</gene>
<dbReference type="EMBL" id="JAKELL010000015">
    <property type="protein sequence ID" value="KAH8994190.1"/>
    <property type="molecule type" value="Genomic_DNA"/>
</dbReference>
<feature type="compositionally biased region" description="Basic residues" evidence="1">
    <location>
        <begin position="44"/>
        <end position="64"/>
    </location>
</feature>
<feature type="compositionally biased region" description="Basic and acidic residues" evidence="1">
    <location>
        <begin position="72"/>
        <end position="98"/>
    </location>
</feature>
<feature type="region of interest" description="Disordered" evidence="1">
    <location>
        <begin position="1"/>
        <end position="21"/>
    </location>
</feature>
<organism evidence="2 3">
    <name type="scientific">Lactarius akahatsu</name>
    <dbReference type="NCBI Taxonomy" id="416441"/>
    <lineage>
        <taxon>Eukaryota</taxon>
        <taxon>Fungi</taxon>
        <taxon>Dikarya</taxon>
        <taxon>Basidiomycota</taxon>
        <taxon>Agaricomycotina</taxon>
        <taxon>Agaricomycetes</taxon>
        <taxon>Russulales</taxon>
        <taxon>Russulaceae</taxon>
        <taxon>Lactarius</taxon>
    </lineage>
</organism>
<sequence>MSNATNSGDRMATRGDAKAKMSKVMAMVCSGGLEEDLCQENGKAAKKSGKAAKKSGKAAKKVSKKVPVSKLAELKDASMRKAEAARSSRPRRLTDENGGRNNQMFKTPDAKKNINTSVVTWVHGISPPNSLPPKKQKAASAKPSTVISKVTSTKAKTTSAKSASCAVLSTSTTNVLAKPARRAKCRHEELEPPSDSKSDGEVEGGVLGGLDDDYNDAMEQAAVEQQYAQLTGMEFSPLTAAALSPMKASAAAQRNKNSLDIRTGIASPTRTKKPKKRGNGELPNGALDSGRWSTVFIPTFLRYLGSMEKDIWAFKRHNTVHMLQAIWNTVYAGSTDRGTPRVKHMVEIGGAVHEVSIQQATEW</sequence>
<feature type="region of interest" description="Disordered" evidence="1">
    <location>
        <begin position="41"/>
        <end position="112"/>
    </location>
</feature>
<feature type="region of interest" description="Disordered" evidence="1">
    <location>
        <begin position="176"/>
        <end position="213"/>
    </location>
</feature>
<reference evidence="2" key="1">
    <citation type="submission" date="2022-01" db="EMBL/GenBank/DDBJ databases">
        <title>Comparative genomics reveals a dynamic genome evolution in the ectomycorrhizal milk-cap (Lactarius) mushrooms.</title>
        <authorList>
            <consortium name="DOE Joint Genome Institute"/>
            <person name="Lebreton A."/>
            <person name="Tang N."/>
            <person name="Kuo A."/>
            <person name="LaButti K."/>
            <person name="Drula E."/>
            <person name="Barry K."/>
            <person name="Clum A."/>
            <person name="Lipzen A."/>
            <person name="Mousain D."/>
            <person name="Ng V."/>
            <person name="Wang R."/>
            <person name="Wang X."/>
            <person name="Dai Y."/>
            <person name="Henrissat B."/>
            <person name="Grigoriev I.V."/>
            <person name="Guerin-Laguette A."/>
            <person name="Yu F."/>
            <person name="Martin F.M."/>
        </authorList>
    </citation>
    <scope>NUCLEOTIDE SEQUENCE</scope>
    <source>
        <strain evidence="2">QP</strain>
    </source>
</reference>
<name>A0AAD4Q9D1_9AGAM</name>
<feature type="region of interest" description="Disordered" evidence="1">
    <location>
        <begin position="125"/>
        <end position="164"/>
    </location>
</feature>
<feature type="compositionally biased region" description="Basic and acidic residues" evidence="1">
    <location>
        <begin position="186"/>
        <end position="200"/>
    </location>
</feature>
<feature type="region of interest" description="Disordered" evidence="1">
    <location>
        <begin position="253"/>
        <end position="285"/>
    </location>
</feature>
<evidence type="ECO:0000313" key="3">
    <source>
        <dbReference type="Proteomes" id="UP001201163"/>
    </source>
</evidence>